<evidence type="ECO:0000256" key="1">
    <source>
        <dbReference type="ARBA" id="ARBA00006601"/>
    </source>
</evidence>
<dbReference type="SUPFAM" id="SSF51735">
    <property type="entry name" value="NAD(P)-binding Rossmann-fold domains"/>
    <property type="match status" value="1"/>
</dbReference>
<dbReference type="Pfam" id="PF00984">
    <property type="entry name" value="UDPG_MGDP_dh"/>
    <property type="match status" value="1"/>
</dbReference>
<dbReference type="SUPFAM" id="SSF52413">
    <property type="entry name" value="UDP-glucose/GDP-mannose dehydrogenase C-terminal domain"/>
    <property type="match status" value="1"/>
</dbReference>
<organism evidence="6 7">
    <name type="scientific">Pseudopedobacter saltans</name>
    <dbReference type="NCBI Taxonomy" id="151895"/>
    <lineage>
        <taxon>Bacteria</taxon>
        <taxon>Pseudomonadati</taxon>
        <taxon>Bacteroidota</taxon>
        <taxon>Sphingobacteriia</taxon>
        <taxon>Sphingobacteriales</taxon>
        <taxon>Sphingobacteriaceae</taxon>
        <taxon>Pseudopedobacter</taxon>
    </lineage>
</organism>
<dbReference type="InterPro" id="IPR017476">
    <property type="entry name" value="UDP-Glc/GDP-Man"/>
</dbReference>
<dbReference type="GO" id="GO:0051287">
    <property type="term" value="F:NAD binding"/>
    <property type="evidence" value="ECO:0007669"/>
    <property type="project" value="InterPro"/>
</dbReference>
<dbReference type="InterPro" id="IPR028359">
    <property type="entry name" value="UDP_ManNAc/GlcNAc_DH"/>
</dbReference>
<feature type="domain" description="UDP-glucose/GDP-mannose dehydrogenase C-terminal" evidence="5">
    <location>
        <begin position="304"/>
        <end position="403"/>
    </location>
</feature>
<dbReference type="Proteomes" id="UP000249645">
    <property type="component" value="Unassembled WGS sequence"/>
</dbReference>
<proteinExistence type="inferred from homology"/>
<gene>
    <name evidence="6" type="ORF">DI598_12170</name>
</gene>
<dbReference type="PIRSF" id="PIRSF000124">
    <property type="entry name" value="UDPglc_GDPman_dh"/>
    <property type="match status" value="1"/>
</dbReference>
<evidence type="ECO:0000313" key="7">
    <source>
        <dbReference type="Proteomes" id="UP000249645"/>
    </source>
</evidence>
<dbReference type="InterPro" id="IPR036220">
    <property type="entry name" value="UDP-Glc/GDP-Man_DH_C_sf"/>
</dbReference>
<dbReference type="GO" id="GO:0016616">
    <property type="term" value="F:oxidoreductase activity, acting on the CH-OH group of donors, NAD or NADP as acceptor"/>
    <property type="evidence" value="ECO:0007669"/>
    <property type="project" value="InterPro"/>
</dbReference>
<evidence type="ECO:0000313" key="6">
    <source>
        <dbReference type="EMBL" id="PZP46359.1"/>
    </source>
</evidence>
<keyword evidence="2" id="KW-0560">Oxidoreductase</keyword>
<evidence type="ECO:0000256" key="2">
    <source>
        <dbReference type="ARBA" id="ARBA00023002"/>
    </source>
</evidence>
<dbReference type="InterPro" id="IPR001732">
    <property type="entry name" value="UDP-Glc/GDP-Man_DH_N"/>
</dbReference>
<evidence type="ECO:0000259" key="5">
    <source>
        <dbReference type="SMART" id="SM00984"/>
    </source>
</evidence>
<dbReference type="Pfam" id="PF03721">
    <property type="entry name" value="UDPG_MGDP_dh_N"/>
    <property type="match status" value="1"/>
</dbReference>
<dbReference type="AlphaFoldDB" id="A0A2W5GWR8"/>
<dbReference type="InterPro" id="IPR008927">
    <property type="entry name" value="6-PGluconate_DH-like_C_sf"/>
</dbReference>
<dbReference type="NCBIfam" id="TIGR03026">
    <property type="entry name" value="NDP-sugDHase"/>
    <property type="match status" value="1"/>
</dbReference>
<dbReference type="InterPro" id="IPR014026">
    <property type="entry name" value="UDP-Glc/GDP-Man_DH_dimer"/>
</dbReference>
<dbReference type="GO" id="GO:0000271">
    <property type="term" value="P:polysaccharide biosynthetic process"/>
    <property type="evidence" value="ECO:0007669"/>
    <property type="project" value="InterPro"/>
</dbReference>
<dbReference type="PIRSF" id="PIRSF500136">
    <property type="entry name" value="UDP_ManNAc_DH"/>
    <property type="match status" value="1"/>
</dbReference>
<evidence type="ECO:0000256" key="4">
    <source>
        <dbReference type="PIRNR" id="PIRNR000124"/>
    </source>
</evidence>
<comment type="caution">
    <text evidence="6">The sequence shown here is derived from an EMBL/GenBank/DDBJ whole genome shotgun (WGS) entry which is preliminary data.</text>
</comment>
<keyword evidence="3" id="KW-0520">NAD</keyword>
<name>A0A2W5GWR8_9SPHI</name>
<dbReference type="Gene3D" id="3.40.50.720">
    <property type="entry name" value="NAD(P)-binding Rossmann-like Domain"/>
    <property type="match status" value="2"/>
</dbReference>
<dbReference type="Pfam" id="PF03720">
    <property type="entry name" value="UDPG_MGDP_dh_C"/>
    <property type="match status" value="1"/>
</dbReference>
<reference evidence="6 7" key="1">
    <citation type="submission" date="2017-11" db="EMBL/GenBank/DDBJ databases">
        <title>Infants hospitalized years apart are colonized by the same room-sourced microbial strains.</title>
        <authorList>
            <person name="Brooks B."/>
            <person name="Olm M.R."/>
            <person name="Firek B.A."/>
            <person name="Baker R."/>
            <person name="Thomas B.C."/>
            <person name="Morowitz M.J."/>
            <person name="Banfield J.F."/>
        </authorList>
    </citation>
    <scope>NUCLEOTIDE SEQUENCE [LARGE SCALE GENOMIC DNA]</scope>
    <source>
        <strain evidence="6">S2_009_000_R2_76</strain>
    </source>
</reference>
<dbReference type="GO" id="GO:0016628">
    <property type="term" value="F:oxidoreductase activity, acting on the CH-CH group of donors, NAD or NADP as acceptor"/>
    <property type="evidence" value="ECO:0007669"/>
    <property type="project" value="InterPro"/>
</dbReference>
<evidence type="ECO:0000256" key="3">
    <source>
        <dbReference type="ARBA" id="ARBA00023027"/>
    </source>
</evidence>
<sequence>MDRNVAILGLGYVGLPLAIAFAKHTNVFGIDINQHRIERLVEDNEILIGSGTLQFSTDLSSIAEVYIVTVPTPVDSFHIPDLSALRQASTMIGKVLKRGDLVVFESTVYPGCTEEVCVPIMEQLSGLKLNDDFGVGYSPERINPGDKVHTLEKIDKIVSASNTYYLKVIKEIYETIIEATVHPVSSIRVAEAAKVIENAQRDVNISFMNELALIFDRMNIDTNEVIDAASTKWNFMPFRPGLVGGHCIGVDPYYLTYKSQQLGYSPEVIMSGRRVNNNMPLFIVNKVVKLLVQRNISIKGAGILILGFAFKENCEDFRNTRVADMYREFSEFGANVTVLDPIVQKKDVMEVYGMDIKDSIDELHQYDAVILAVAHDVFKNLDIDRLKKDYFSIIFDTKNFFPKEKVSGRL</sequence>
<dbReference type="PANTHER" id="PTHR43491:SF2">
    <property type="entry name" value="UDP-N-ACETYL-D-MANNOSAMINE DEHYDROGENASE"/>
    <property type="match status" value="1"/>
</dbReference>
<dbReference type="EMBL" id="QFOI01000227">
    <property type="protein sequence ID" value="PZP46359.1"/>
    <property type="molecule type" value="Genomic_DNA"/>
</dbReference>
<comment type="similarity">
    <text evidence="1 4">Belongs to the UDP-glucose/GDP-mannose dehydrogenase family.</text>
</comment>
<dbReference type="InterPro" id="IPR036291">
    <property type="entry name" value="NAD(P)-bd_dom_sf"/>
</dbReference>
<dbReference type="SMART" id="SM00984">
    <property type="entry name" value="UDPG_MGDP_dh_C"/>
    <property type="match status" value="1"/>
</dbReference>
<protein>
    <submittedName>
        <fullName evidence="6">Vi polysaccharide biosynthesis protein VipA/TviB</fullName>
    </submittedName>
</protein>
<accession>A0A2W5GWR8</accession>
<dbReference type="SUPFAM" id="SSF48179">
    <property type="entry name" value="6-phosphogluconate dehydrogenase C-terminal domain-like"/>
    <property type="match status" value="1"/>
</dbReference>
<dbReference type="PANTHER" id="PTHR43491">
    <property type="entry name" value="UDP-N-ACETYL-D-MANNOSAMINE DEHYDROGENASE"/>
    <property type="match status" value="1"/>
</dbReference>
<dbReference type="InterPro" id="IPR014027">
    <property type="entry name" value="UDP-Glc/GDP-Man_DH_C"/>
</dbReference>